<name>A0AA88QH39_9TELE</name>
<gene>
    <name evidence="2" type="ORF">Q8A67_001402</name>
</gene>
<keyword evidence="3" id="KW-1185">Reference proteome</keyword>
<dbReference type="AlphaFoldDB" id="A0AA88QH39"/>
<evidence type="ECO:0000313" key="2">
    <source>
        <dbReference type="EMBL" id="KAK2917028.1"/>
    </source>
</evidence>
<reference evidence="2" key="1">
    <citation type="submission" date="2023-08" db="EMBL/GenBank/DDBJ databases">
        <title>Chromosome-level Genome Assembly of mud carp (Cirrhinus molitorella).</title>
        <authorList>
            <person name="Liu H."/>
        </authorList>
    </citation>
    <scope>NUCLEOTIDE SEQUENCE</scope>
    <source>
        <strain evidence="2">Prfri</strain>
        <tissue evidence="2">Muscle</tissue>
    </source>
</reference>
<keyword evidence="1" id="KW-0472">Membrane</keyword>
<dbReference type="Proteomes" id="UP001187343">
    <property type="component" value="Unassembled WGS sequence"/>
</dbReference>
<evidence type="ECO:0000313" key="3">
    <source>
        <dbReference type="Proteomes" id="UP001187343"/>
    </source>
</evidence>
<proteinExistence type="predicted"/>
<dbReference type="EMBL" id="JAUYZG010000001">
    <property type="protein sequence ID" value="KAK2917028.1"/>
    <property type="molecule type" value="Genomic_DNA"/>
</dbReference>
<sequence length="74" mass="8178">MLTAETDMITNPGEAEAFMTAIRVIVIIVEFAAFAGPTCRVLCGEVRSAPHMLQFTHPKLIPQELQHQCNSTYS</sequence>
<keyword evidence="1" id="KW-1133">Transmembrane helix</keyword>
<organism evidence="2 3">
    <name type="scientific">Cirrhinus molitorella</name>
    <name type="common">mud carp</name>
    <dbReference type="NCBI Taxonomy" id="172907"/>
    <lineage>
        <taxon>Eukaryota</taxon>
        <taxon>Metazoa</taxon>
        <taxon>Chordata</taxon>
        <taxon>Craniata</taxon>
        <taxon>Vertebrata</taxon>
        <taxon>Euteleostomi</taxon>
        <taxon>Actinopterygii</taxon>
        <taxon>Neopterygii</taxon>
        <taxon>Teleostei</taxon>
        <taxon>Ostariophysi</taxon>
        <taxon>Cypriniformes</taxon>
        <taxon>Cyprinidae</taxon>
        <taxon>Labeoninae</taxon>
        <taxon>Labeonini</taxon>
        <taxon>Cirrhinus</taxon>
    </lineage>
</organism>
<feature type="transmembrane region" description="Helical" evidence="1">
    <location>
        <begin position="20"/>
        <end position="43"/>
    </location>
</feature>
<comment type="caution">
    <text evidence="2">The sequence shown here is derived from an EMBL/GenBank/DDBJ whole genome shotgun (WGS) entry which is preliminary data.</text>
</comment>
<evidence type="ECO:0000256" key="1">
    <source>
        <dbReference type="SAM" id="Phobius"/>
    </source>
</evidence>
<keyword evidence="1" id="KW-0812">Transmembrane</keyword>
<protein>
    <submittedName>
        <fullName evidence="2">Uncharacterized protein</fullName>
    </submittedName>
</protein>
<accession>A0AA88QH39</accession>